<accession>A0ABQ9XMK6</accession>
<evidence type="ECO:0000313" key="3">
    <source>
        <dbReference type="Proteomes" id="UP001281761"/>
    </source>
</evidence>
<feature type="region of interest" description="Disordered" evidence="1">
    <location>
        <begin position="1"/>
        <end position="23"/>
    </location>
</feature>
<keyword evidence="3" id="KW-1185">Reference proteome</keyword>
<comment type="caution">
    <text evidence="2">The sequence shown here is derived from an EMBL/GenBank/DDBJ whole genome shotgun (WGS) entry which is preliminary data.</text>
</comment>
<dbReference type="Proteomes" id="UP001281761">
    <property type="component" value="Unassembled WGS sequence"/>
</dbReference>
<evidence type="ECO:0000313" key="2">
    <source>
        <dbReference type="EMBL" id="KAK2952754.1"/>
    </source>
</evidence>
<dbReference type="EMBL" id="JARBJD010000099">
    <property type="protein sequence ID" value="KAK2952754.1"/>
    <property type="molecule type" value="Genomic_DNA"/>
</dbReference>
<protein>
    <submittedName>
        <fullName evidence="2">Uncharacterized protein</fullName>
    </submittedName>
</protein>
<feature type="region of interest" description="Disordered" evidence="1">
    <location>
        <begin position="77"/>
        <end position="108"/>
    </location>
</feature>
<organism evidence="2 3">
    <name type="scientific">Blattamonas nauphoetae</name>
    <dbReference type="NCBI Taxonomy" id="2049346"/>
    <lineage>
        <taxon>Eukaryota</taxon>
        <taxon>Metamonada</taxon>
        <taxon>Preaxostyla</taxon>
        <taxon>Oxymonadida</taxon>
        <taxon>Blattamonas</taxon>
    </lineage>
</organism>
<evidence type="ECO:0000256" key="1">
    <source>
        <dbReference type="SAM" id="MobiDB-lite"/>
    </source>
</evidence>
<name>A0ABQ9XMK6_9EUKA</name>
<reference evidence="2 3" key="1">
    <citation type="journal article" date="2022" name="bioRxiv">
        <title>Genomics of Preaxostyla Flagellates Illuminates Evolutionary Transitions and the Path Towards Mitochondrial Loss.</title>
        <authorList>
            <person name="Novak L.V.F."/>
            <person name="Treitli S.C."/>
            <person name="Pyrih J."/>
            <person name="Halakuc P."/>
            <person name="Pipaliya S.V."/>
            <person name="Vacek V."/>
            <person name="Brzon O."/>
            <person name="Soukal P."/>
            <person name="Eme L."/>
            <person name="Dacks J.B."/>
            <person name="Karnkowska A."/>
            <person name="Elias M."/>
            <person name="Hampl V."/>
        </authorList>
    </citation>
    <scope>NUCLEOTIDE SEQUENCE [LARGE SCALE GENOMIC DNA]</scope>
    <source>
        <strain evidence="2">NAU3</strain>
        <tissue evidence="2">Gut</tissue>
    </source>
</reference>
<feature type="compositionally biased region" description="Polar residues" evidence="1">
    <location>
        <begin position="88"/>
        <end position="98"/>
    </location>
</feature>
<proteinExistence type="predicted"/>
<gene>
    <name evidence="2" type="ORF">BLNAU_12222</name>
</gene>
<sequence length="210" mass="24535">MLTKVKTTDTSPSPTPSEDKRPSLFQSLVANVERKHDFKRQECQKAVPLIDHVFPKNSTLYGIVVADFKENLKLPFRDDDQKAPASPPLQTGKPNSQDWRNKFKKQKQQRREIVIARQEEDNARSPFECRFCDWFCSTAFKTKCHVKVCTLNPTSEKAKQNQERRRKHVENLDLWLLNAFLRSYDGTITEPAQFQDDEEHWNKTGTVQVR</sequence>